<dbReference type="PANTHER" id="PTHR48428">
    <property type="entry name" value="PLANT-SPECIFIC TFIIB-RELATED PROTEIN PTF2"/>
    <property type="match status" value="1"/>
</dbReference>
<feature type="domain" description="BRF2-like C-terminal" evidence="1">
    <location>
        <begin position="189"/>
        <end position="279"/>
    </location>
</feature>
<dbReference type="EMBL" id="JAAWWB010000008">
    <property type="protein sequence ID" value="KAG6777364.1"/>
    <property type="molecule type" value="Genomic_DNA"/>
</dbReference>
<reference evidence="2" key="1">
    <citation type="journal article" date="2020" name="bioRxiv">
        <title>Hybrid origin of Populus tomentosa Carr. identified through genome sequencing and phylogenomic analysis.</title>
        <authorList>
            <person name="An X."/>
            <person name="Gao K."/>
            <person name="Chen Z."/>
            <person name="Li J."/>
            <person name="Yang X."/>
            <person name="Yang X."/>
            <person name="Zhou J."/>
            <person name="Guo T."/>
            <person name="Zhao T."/>
            <person name="Huang S."/>
            <person name="Miao D."/>
            <person name="Khan W.U."/>
            <person name="Rao P."/>
            <person name="Ye M."/>
            <person name="Lei B."/>
            <person name="Liao W."/>
            <person name="Wang J."/>
            <person name="Ji L."/>
            <person name="Li Y."/>
            <person name="Guo B."/>
            <person name="Mustafa N.S."/>
            <person name="Li S."/>
            <person name="Yun Q."/>
            <person name="Keller S.R."/>
            <person name="Mao J."/>
            <person name="Zhang R."/>
            <person name="Strauss S.H."/>
        </authorList>
    </citation>
    <scope>NUCLEOTIDE SEQUENCE</scope>
    <source>
        <strain evidence="2">GM15</strain>
        <tissue evidence="2">Leaf</tissue>
    </source>
</reference>
<dbReference type="OrthoDB" id="511529at2759"/>
<evidence type="ECO:0000259" key="1">
    <source>
        <dbReference type="Pfam" id="PF21886"/>
    </source>
</evidence>
<gene>
    <name evidence="2" type="ORF">POTOM_017185</name>
</gene>
<proteinExistence type="predicted"/>
<accession>A0A8X8D6C8</accession>
<evidence type="ECO:0000313" key="3">
    <source>
        <dbReference type="Proteomes" id="UP000886885"/>
    </source>
</evidence>
<comment type="caution">
    <text evidence="2">The sequence shown here is derived from an EMBL/GenBank/DDBJ whole genome shotgun (WGS) entry which is preliminary data.</text>
</comment>
<dbReference type="InterPro" id="IPR053340">
    <property type="entry name" value="PTF2"/>
</dbReference>
<dbReference type="Pfam" id="PF21886">
    <property type="entry name" value="BRF2-like_C_cyclin_rpt"/>
    <property type="match status" value="1"/>
</dbReference>
<organism evidence="2 3">
    <name type="scientific">Populus tomentosa</name>
    <name type="common">Chinese white poplar</name>
    <dbReference type="NCBI Taxonomy" id="118781"/>
    <lineage>
        <taxon>Eukaryota</taxon>
        <taxon>Viridiplantae</taxon>
        <taxon>Streptophyta</taxon>
        <taxon>Embryophyta</taxon>
        <taxon>Tracheophyta</taxon>
        <taxon>Spermatophyta</taxon>
        <taxon>Magnoliopsida</taxon>
        <taxon>eudicotyledons</taxon>
        <taxon>Gunneridae</taxon>
        <taxon>Pentapetalae</taxon>
        <taxon>rosids</taxon>
        <taxon>fabids</taxon>
        <taxon>Malpighiales</taxon>
        <taxon>Salicaceae</taxon>
        <taxon>Saliceae</taxon>
        <taxon>Populus</taxon>
    </lineage>
</organism>
<dbReference type="InterPro" id="IPR054078">
    <property type="entry name" value="BRF2-like_C"/>
</dbReference>
<dbReference type="AlphaFoldDB" id="A0A8X8D6C8"/>
<name>A0A8X8D6C8_POPTO</name>
<evidence type="ECO:0000313" key="2">
    <source>
        <dbReference type="EMBL" id="KAG6777364.1"/>
    </source>
</evidence>
<dbReference type="Proteomes" id="UP000886885">
    <property type="component" value="Chromosome 4D"/>
</dbReference>
<protein>
    <recommendedName>
        <fullName evidence="1">BRF2-like C-terminal domain-containing protein</fullName>
    </recommendedName>
</protein>
<keyword evidence="3" id="KW-1185">Reference proteome</keyword>
<sequence length="598" mass="67022">MSCKACGLRTLTRDDATENMICDSCGTVQDFTNYQERTFNINGPTGVFISIGSSGCGSVLNYREKKIYEANNLIDDIIFKVGLTGGSKVSEIRDMISKVTDGEFGSSESRWFSIFVGACVYVVMRSGDKSLSIEEVSSVVECDIHELGRMVVRVVEHLGMKLPGFDLVGSFERVVRSLSISDRVEGDVLERMRKQGIFLVQCAVKWFLTTGRRPLPVVVAVLVLVAELNGVEGVKIEEVAREVHVAVSTCRLRYKELLEVIAKVAQEILPWGKDVNVKNAVKNAPFVIRYLEMKCMSKSGGEKKGLESTEFDLEEVVGEYFSKNVVEDSLECEDLRYFEFEDTIGFDKTGIDEVDKLQLSHECLSMVYDKFLMDGGCGRYMEESGKVLGRKRERELEIQATEWWNGKSELSKKLLLKQLLEKDIGFSVMPPSFVKGCTTIKKRRAKINAAKLRIDRIMNPWNTDSGSGKVCTVEGAHDRKRKRKSLVKDIDWEDFVIETLLLHQVKEEEIEKGYYNTLMDLHVFNSGTTFLPTDSLGNAFLCHLMVDMAAGCVLGLLRYCRFHLHANNLLLTEIALQNGPASTRLGFANCGAHLRSAG</sequence>
<dbReference type="PANTHER" id="PTHR48428:SF1">
    <property type="entry name" value="PLANT-SPECIFIC TFIIB-RELATED PROTEIN PTF2"/>
    <property type="match status" value="1"/>
</dbReference>